<dbReference type="InterPro" id="IPR000326">
    <property type="entry name" value="PAP2/HPO"/>
</dbReference>
<accession>A0A6C0BTH6</accession>
<dbReference type="PANTHER" id="PTHR14969">
    <property type="entry name" value="SPHINGOSINE-1-PHOSPHATE PHOSPHOHYDROLASE"/>
    <property type="match status" value="1"/>
</dbReference>
<feature type="transmembrane region" description="Helical" evidence="1">
    <location>
        <begin position="143"/>
        <end position="160"/>
    </location>
</feature>
<dbReference type="EMBL" id="MN739256">
    <property type="protein sequence ID" value="QHS95745.1"/>
    <property type="molecule type" value="Genomic_DNA"/>
</dbReference>
<keyword evidence="1" id="KW-0812">Transmembrane</keyword>
<dbReference type="SUPFAM" id="SSF48317">
    <property type="entry name" value="Acid phosphatase/Vanadium-dependent haloperoxidase"/>
    <property type="match status" value="1"/>
</dbReference>
<sequence>MIYGEKINALDYVGYFGPIILIVVTVAFYMWHYSEQRHKIRAILAKFGGLLIFSSILNAVLKEMIGAPRPSGEIALFGTPRERDFYGMPSGHAQMVAFVTAFFIKNANEVNNVNPTWFAVMTVGFLAISILTVIQRYSFRAHTLAQLAVGLVVGGGVGWLI</sequence>
<keyword evidence="1" id="KW-1133">Transmembrane helix</keyword>
<feature type="transmembrane region" description="Helical" evidence="1">
    <location>
        <begin position="116"/>
        <end position="137"/>
    </location>
</feature>
<keyword evidence="1" id="KW-0472">Membrane</keyword>
<dbReference type="Gene3D" id="1.20.144.10">
    <property type="entry name" value="Phosphatidic acid phosphatase type 2/haloperoxidase"/>
    <property type="match status" value="2"/>
</dbReference>
<protein>
    <recommendedName>
        <fullName evidence="2">Phosphatidic acid phosphatase type 2/haloperoxidase domain-containing protein</fullName>
    </recommendedName>
</protein>
<dbReference type="PANTHER" id="PTHR14969:SF13">
    <property type="entry name" value="AT30094P"/>
    <property type="match status" value="1"/>
</dbReference>
<evidence type="ECO:0000313" key="3">
    <source>
        <dbReference type="EMBL" id="QHS95745.1"/>
    </source>
</evidence>
<reference evidence="3" key="1">
    <citation type="journal article" date="2020" name="Nature">
        <title>Giant virus diversity and host interactions through global metagenomics.</title>
        <authorList>
            <person name="Schulz F."/>
            <person name="Roux S."/>
            <person name="Paez-Espino D."/>
            <person name="Jungbluth S."/>
            <person name="Walsh D.A."/>
            <person name="Denef V.J."/>
            <person name="McMahon K.D."/>
            <person name="Konstantinidis K.T."/>
            <person name="Eloe-Fadrosh E.A."/>
            <person name="Kyrpides N.C."/>
            <person name="Woyke T."/>
        </authorList>
    </citation>
    <scope>NUCLEOTIDE SEQUENCE</scope>
    <source>
        <strain evidence="3">GVMAG-M-3300018868-6</strain>
    </source>
</reference>
<evidence type="ECO:0000259" key="2">
    <source>
        <dbReference type="Pfam" id="PF01569"/>
    </source>
</evidence>
<organism evidence="3">
    <name type="scientific">viral metagenome</name>
    <dbReference type="NCBI Taxonomy" id="1070528"/>
    <lineage>
        <taxon>unclassified sequences</taxon>
        <taxon>metagenomes</taxon>
        <taxon>organismal metagenomes</taxon>
    </lineage>
</organism>
<dbReference type="InterPro" id="IPR036938">
    <property type="entry name" value="PAP2/HPO_sf"/>
</dbReference>
<name>A0A6C0BTH6_9ZZZZ</name>
<dbReference type="Pfam" id="PF01569">
    <property type="entry name" value="PAP2"/>
    <property type="match status" value="1"/>
</dbReference>
<feature type="transmembrane region" description="Helical" evidence="1">
    <location>
        <begin position="43"/>
        <end position="61"/>
    </location>
</feature>
<dbReference type="GO" id="GO:0042392">
    <property type="term" value="F:sphingosine-1-phosphate phosphatase activity"/>
    <property type="evidence" value="ECO:0007669"/>
    <property type="project" value="TreeGrafter"/>
</dbReference>
<proteinExistence type="predicted"/>
<feature type="domain" description="Phosphatidic acid phosphatase type 2/haloperoxidase" evidence="2">
    <location>
        <begin position="45"/>
        <end position="161"/>
    </location>
</feature>
<feature type="transmembrane region" description="Helical" evidence="1">
    <location>
        <begin position="12"/>
        <end position="31"/>
    </location>
</feature>
<evidence type="ECO:0000256" key="1">
    <source>
        <dbReference type="SAM" id="Phobius"/>
    </source>
</evidence>
<dbReference type="AlphaFoldDB" id="A0A6C0BTH6"/>